<accession>A0A7S2X2J4</accession>
<evidence type="ECO:0000259" key="4">
    <source>
        <dbReference type="PROSITE" id="PS51668"/>
    </source>
</evidence>
<dbReference type="PROSITE" id="PS51668">
    <property type="entry name" value="TSAA_2"/>
    <property type="match status" value="1"/>
</dbReference>
<feature type="domain" description="TsaA-like" evidence="4">
    <location>
        <begin position="50"/>
        <end position="194"/>
    </location>
</feature>
<reference evidence="5" key="1">
    <citation type="submission" date="2021-01" db="EMBL/GenBank/DDBJ databases">
        <authorList>
            <person name="Corre E."/>
            <person name="Pelletier E."/>
            <person name="Niang G."/>
            <person name="Scheremetjew M."/>
            <person name="Finn R."/>
            <person name="Kale V."/>
            <person name="Holt S."/>
            <person name="Cochrane G."/>
            <person name="Meng A."/>
            <person name="Brown T."/>
            <person name="Cohen L."/>
        </authorList>
    </citation>
    <scope>NUCLEOTIDE SEQUENCE</scope>
    <source>
        <strain evidence="5">RCC2335</strain>
    </source>
</reference>
<keyword evidence="1" id="KW-0949">S-adenosyl-L-methionine</keyword>
<dbReference type="Pfam" id="PF01980">
    <property type="entry name" value="TrmO_N"/>
    <property type="match status" value="1"/>
</dbReference>
<dbReference type="Gene3D" id="2.40.30.70">
    <property type="entry name" value="YaeB-like"/>
    <property type="match status" value="1"/>
</dbReference>
<evidence type="ECO:0000256" key="1">
    <source>
        <dbReference type="ARBA" id="ARBA00022691"/>
    </source>
</evidence>
<name>A0A7S2X2J4_9CHLO</name>
<dbReference type="SUPFAM" id="SSF118196">
    <property type="entry name" value="YaeB-like"/>
    <property type="match status" value="1"/>
</dbReference>
<comment type="similarity">
    <text evidence="2">Belongs to the tRNA methyltransferase O family.</text>
</comment>
<dbReference type="AlphaFoldDB" id="A0A7S2X2J4"/>
<dbReference type="CDD" id="cd09281">
    <property type="entry name" value="UPF0066"/>
    <property type="match status" value="1"/>
</dbReference>
<dbReference type="InterPro" id="IPR036413">
    <property type="entry name" value="YaeB-like_sf"/>
</dbReference>
<dbReference type="Gene3D" id="3.30.2310.10">
    <property type="entry name" value="YaeB-like"/>
    <property type="match status" value="1"/>
</dbReference>
<evidence type="ECO:0000256" key="2">
    <source>
        <dbReference type="ARBA" id="ARBA00033753"/>
    </source>
</evidence>
<dbReference type="PANTHER" id="PTHR12818">
    <property type="entry name" value="TRNA (ADENINE(37)-N6)-METHYLTRANSFERASE"/>
    <property type="match status" value="1"/>
</dbReference>
<protein>
    <recommendedName>
        <fullName evidence="4">TsaA-like domain-containing protein</fullName>
    </recommendedName>
</protein>
<evidence type="ECO:0000256" key="3">
    <source>
        <dbReference type="SAM" id="MobiDB-lite"/>
    </source>
</evidence>
<dbReference type="InterPro" id="IPR040372">
    <property type="entry name" value="YaeB-like"/>
</dbReference>
<dbReference type="EMBL" id="HBHM01002612">
    <property type="protein sequence ID" value="CAD9722892.1"/>
    <property type="molecule type" value="Transcribed_RNA"/>
</dbReference>
<evidence type="ECO:0000313" key="5">
    <source>
        <dbReference type="EMBL" id="CAD9722892.1"/>
    </source>
</evidence>
<proteinExistence type="inferred from homology"/>
<organism evidence="5">
    <name type="scientific">Chloropicon roscoffensis</name>
    <dbReference type="NCBI Taxonomy" id="1461544"/>
    <lineage>
        <taxon>Eukaryota</taxon>
        <taxon>Viridiplantae</taxon>
        <taxon>Chlorophyta</taxon>
        <taxon>Chloropicophyceae</taxon>
        <taxon>Chloropicales</taxon>
        <taxon>Chloropicaceae</taxon>
        <taxon>Chloropicon</taxon>
    </lineage>
</organism>
<sequence length="304" mass="33354">MARCLSGLTQRCQRLPRAVRGRPRPLVARSSTSRGGAEASSKDPTAPCSVEHVGYFRSCFSCRNGCPRQGSLAPNSVGVVELRQGHEVFEAPAGLSLTGLEGFSHAWLLWHFSEYQSRKMRSPRVRPPRLGGESLGVFACRSPKRPSRIGMTACRIEGVSEEGAWLRVSGVDLLDGTPILDIKPYVPRYDSFPGATVPAWMDRPSEALGHRSGVAAADVEVRFEPRALEELESVSRRSGLFRDSAAMEGTIAQVLSQDPRSRTSKKHDKQEYGFRLDNARVTCVFRRVSGDGLEALVTRVEAAE</sequence>
<dbReference type="PANTHER" id="PTHR12818:SF0">
    <property type="entry name" value="TRNA (ADENINE(37)-N6)-METHYLTRANSFERASE"/>
    <property type="match status" value="1"/>
</dbReference>
<dbReference type="InterPro" id="IPR036414">
    <property type="entry name" value="YaeB_N_sf"/>
</dbReference>
<gene>
    <name evidence="5" type="ORF">CROS1312_LOCUS2063</name>
</gene>
<dbReference type="InterPro" id="IPR023370">
    <property type="entry name" value="TrmO-like_N"/>
</dbReference>
<feature type="region of interest" description="Disordered" evidence="3">
    <location>
        <begin position="21"/>
        <end position="46"/>
    </location>
</feature>